<dbReference type="Proteomes" id="UP000014978">
    <property type="component" value="Unassembled WGS sequence"/>
</dbReference>
<evidence type="ECO:0000256" key="3">
    <source>
        <dbReference type="ARBA" id="ARBA00022741"/>
    </source>
</evidence>
<keyword evidence="8" id="KW-0234">DNA repair</keyword>
<keyword evidence="8" id="KW-0805">Transcription regulation</keyword>
<comment type="similarity">
    <text evidence="2 8">Belongs to the RuvB family.</text>
</comment>
<feature type="domain" description="TIP49 P-loop" evidence="10">
    <location>
        <begin position="45"/>
        <end position="237"/>
    </location>
</feature>
<keyword evidence="9" id="KW-1133">Transmembrane helix</keyword>
<dbReference type="FunFam" id="2.40.50.360:FF:000001">
    <property type="entry name" value="RuvB-like helicase"/>
    <property type="match status" value="1"/>
</dbReference>
<dbReference type="InParanoid" id="S7W8Y9"/>
<dbReference type="GO" id="GO:0006325">
    <property type="term" value="P:chromatin organization"/>
    <property type="evidence" value="ECO:0007669"/>
    <property type="project" value="UniProtKB-KW"/>
</dbReference>
<dbReference type="PANTHER" id="PTHR11093">
    <property type="entry name" value="RUVB-RELATED REPTIN AND PONTIN"/>
    <property type="match status" value="1"/>
</dbReference>
<protein>
    <recommendedName>
        <fullName evidence="8">RuvB-like helicase</fullName>
        <ecNumber evidence="8">3.6.4.12</ecNumber>
    </recommendedName>
</protein>
<gene>
    <name evidence="11" type="ORF">SLOPH_1598</name>
</gene>
<dbReference type="Pfam" id="PF06068">
    <property type="entry name" value="TIP49"/>
    <property type="match status" value="2"/>
</dbReference>
<dbReference type="AlphaFoldDB" id="S7W8Y9"/>
<dbReference type="SUPFAM" id="SSF50249">
    <property type="entry name" value="Nucleic acid-binding proteins"/>
    <property type="match status" value="1"/>
</dbReference>
<keyword evidence="8" id="KW-0804">Transcription</keyword>
<dbReference type="GO" id="GO:0006281">
    <property type="term" value="P:DNA repair"/>
    <property type="evidence" value="ECO:0007669"/>
    <property type="project" value="UniProtKB-KW"/>
</dbReference>
<dbReference type="VEuPathDB" id="MicrosporidiaDB:SLOPH_1598"/>
<dbReference type="EC" id="3.6.4.12" evidence="8"/>
<organism evidence="11 12">
    <name type="scientific">Spraguea lophii (strain 42_110)</name>
    <name type="common">Microsporidian parasite</name>
    <dbReference type="NCBI Taxonomy" id="1358809"/>
    <lineage>
        <taxon>Eukaryota</taxon>
        <taxon>Fungi</taxon>
        <taxon>Fungi incertae sedis</taxon>
        <taxon>Microsporidia</taxon>
        <taxon>Spragueidae</taxon>
        <taxon>Spraguea</taxon>
    </lineage>
</organism>
<dbReference type="EMBL" id="ATCN01000276">
    <property type="protein sequence ID" value="EPR79380.1"/>
    <property type="molecule type" value="Genomic_DNA"/>
</dbReference>
<keyword evidence="3 8" id="KW-0547">Nucleotide-binding</keyword>
<keyword evidence="9" id="KW-0472">Membrane</keyword>
<comment type="caution">
    <text evidence="11">The sequence shown here is derived from an EMBL/GenBank/DDBJ whole genome shotgun (WGS) entry which is preliminary data.</text>
</comment>
<dbReference type="InterPro" id="IPR012340">
    <property type="entry name" value="NA-bd_OB-fold"/>
</dbReference>
<dbReference type="InterPro" id="IPR042487">
    <property type="entry name" value="RuvBL1/2_DNA/RNA_bd_dom"/>
</dbReference>
<dbReference type="OrthoDB" id="10060499at2759"/>
<evidence type="ECO:0000313" key="11">
    <source>
        <dbReference type="EMBL" id="EPR79380.1"/>
    </source>
</evidence>
<keyword evidence="4 8" id="KW-0378">Hydrolase</keyword>
<sequence length="382" mass="43901">RIEICFVFILFFIFFRICIKIIMFIQYLKFSPMNDRYSDIVSLTGSTLIGQQSAKNACLDILCIVKDNTQAGLAFILQGENSINTLVSAIEKDLNKEFNMVKTNGFEISTPYDIDVLVNRSIKIKIEETKDCLEGEVTKINIIRKNDTVETVELGIKTAKGTKITKLSGEFYNELISQRIEEGDIIFIEASAGLIKRLGRSETFVKAYDLERDKYIPLPTNEVRIKKKVIKVLNLQNFNPNKQIEDLLDQYEGQGYAEITHGIIYIENIEKLNRQCGNYLAKVMESGKAPTFIFSTRNKLENINERILEKSFVIKVDSLSNEDIKNILIIKNNGIIQEEIIDFISKLEITLKNKIEILEIMKNRGMEEIKDVEEIMSIFNFQ</sequence>
<keyword evidence="9" id="KW-0812">Transmembrane</keyword>
<evidence type="ECO:0000259" key="10">
    <source>
        <dbReference type="Pfam" id="PF06068"/>
    </source>
</evidence>
<feature type="domain" description="TIP49 P-loop" evidence="10">
    <location>
        <begin position="242"/>
        <end position="320"/>
    </location>
</feature>
<dbReference type="STRING" id="1358809.S7W8Y9"/>
<comment type="function">
    <text evidence="8">DNA helicase participates in several chromatin remodeling complexes, including the SWR1 and the INO80 complexes.</text>
</comment>
<dbReference type="HOGENOM" id="CLU_724755_0_0_1"/>
<dbReference type="OMA" id="IINTEPY"/>
<dbReference type="FunCoup" id="S7W8Y9">
    <property type="interactions" value="321"/>
</dbReference>
<dbReference type="InterPro" id="IPR010339">
    <property type="entry name" value="TIP49_P-loop"/>
</dbReference>
<evidence type="ECO:0000256" key="4">
    <source>
        <dbReference type="ARBA" id="ARBA00022801"/>
    </source>
</evidence>
<evidence type="ECO:0000256" key="7">
    <source>
        <dbReference type="ARBA" id="ARBA00023242"/>
    </source>
</evidence>
<keyword evidence="7 8" id="KW-0539">Nucleus</keyword>
<proteinExistence type="inferred from homology"/>
<dbReference type="Gene3D" id="2.40.50.360">
    <property type="entry name" value="RuvB-like helicase, domain II"/>
    <property type="match status" value="1"/>
</dbReference>
<reference evidence="12" key="1">
    <citation type="journal article" date="2013" name="PLoS Genet.">
        <title>The genome of Spraguea lophii and the basis of host-microsporidian interactions.</title>
        <authorList>
            <person name="Campbell S.E."/>
            <person name="Williams T.A."/>
            <person name="Yousuf A."/>
            <person name="Soanes D.M."/>
            <person name="Paszkiewicz K.H."/>
            <person name="Williams B.A.P."/>
        </authorList>
    </citation>
    <scope>NUCLEOTIDE SEQUENCE [LARGE SCALE GENOMIC DNA]</scope>
    <source>
        <strain evidence="12">42_110</strain>
    </source>
</reference>
<dbReference type="GO" id="GO:0003678">
    <property type="term" value="F:DNA helicase activity"/>
    <property type="evidence" value="ECO:0007669"/>
    <property type="project" value="UniProtKB-EC"/>
</dbReference>
<keyword evidence="8" id="KW-0227">DNA damage</keyword>
<evidence type="ECO:0000256" key="1">
    <source>
        <dbReference type="ARBA" id="ARBA00004123"/>
    </source>
</evidence>
<dbReference type="GO" id="GO:0005634">
    <property type="term" value="C:nucleus"/>
    <property type="evidence" value="ECO:0007669"/>
    <property type="project" value="UniProtKB-SubCell"/>
</dbReference>
<dbReference type="Gene3D" id="3.40.50.300">
    <property type="entry name" value="P-loop containing nucleotide triphosphate hydrolases"/>
    <property type="match status" value="1"/>
</dbReference>
<evidence type="ECO:0000256" key="2">
    <source>
        <dbReference type="ARBA" id="ARBA00007519"/>
    </source>
</evidence>
<name>S7W8Y9_SPRLO</name>
<evidence type="ECO:0000256" key="8">
    <source>
        <dbReference type="RuleBase" id="RU363048"/>
    </source>
</evidence>
<evidence type="ECO:0000313" key="12">
    <source>
        <dbReference type="Proteomes" id="UP000014978"/>
    </source>
</evidence>
<accession>S7W8Y9</accession>
<evidence type="ECO:0000256" key="6">
    <source>
        <dbReference type="ARBA" id="ARBA00022840"/>
    </source>
</evidence>
<keyword evidence="12" id="KW-1185">Reference proteome</keyword>
<dbReference type="GO" id="GO:0016887">
    <property type="term" value="F:ATP hydrolysis activity"/>
    <property type="evidence" value="ECO:0007669"/>
    <property type="project" value="RHEA"/>
</dbReference>
<dbReference type="InterPro" id="IPR027238">
    <property type="entry name" value="RuvB-like"/>
</dbReference>
<dbReference type="GO" id="GO:0005524">
    <property type="term" value="F:ATP binding"/>
    <property type="evidence" value="ECO:0007669"/>
    <property type="project" value="UniProtKB-KW"/>
</dbReference>
<keyword evidence="6 8" id="KW-0067">ATP-binding</keyword>
<feature type="non-terminal residue" evidence="11">
    <location>
        <position position="1"/>
    </location>
</feature>
<evidence type="ECO:0000256" key="9">
    <source>
        <dbReference type="SAM" id="Phobius"/>
    </source>
</evidence>
<comment type="subcellular location">
    <subcellularLocation>
        <location evidence="1 8">Nucleus</location>
    </subcellularLocation>
</comment>
<keyword evidence="5 8" id="KW-0347">Helicase</keyword>
<dbReference type="InterPro" id="IPR027417">
    <property type="entry name" value="P-loop_NTPase"/>
</dbReference>
<feature type="transmembrane region" description="Helical" evidence="9">
    <location>
        <begin position="6"/>
        <end position="28"/>
    </location>
</feature>
<comment type="catalytic activity">
    <reaction evidence="8">
        <text>ATP + H2O = ADP + phosphate + H(+)</text>
        <dbReference type="Rhea" id="RHEA:13065"/>
        <dbReference type="ChEBI" id="CHEBI:15377"/>
        <dbReference type="ChEBI" id="CHEBI:15378"/>
        <dbReference type="ChEBI" id="CHEBI:30616"/>
        <dbReference type="ChEBI" id="CHEBI:43474"/>
        <dbReference type="ChEBI" id="CHEBI:456216"/>
        <dbReference type="EC" id="3.6.4.12"/>
    </reaction>
</comment>
<keyword evidence="8" id="KW-0156">Chromatin regulator</keyword>
<evidence type="ECO:0000256" key="5">
    <source>
        <dbReference type="ARBA" id="ARBA00022806"/>
    </source>
</evidence>
<dbReference type="SUPFAM" id="SSF52540">
    <property type="entry name" value="P-loop containing nucleoside triphosphate hydrolases"/>
    <property type="match status" value="1"/>
</dbReference>